<feature type="region of interest" description="Disordered" evidence="1">
    <location>
        <begin position="46"/>
        <end position="245"/>
    </location>
</feature>
<feature type="compositionally biased region" description="Low complexity" evidence="1">
    <location>
        <begin position="429"/>
        <end position="440"/>
    </location>
</feature>
<sequence length="845" mass="93560">MTDPPYGAFSKNESAVTLSPKKKSSGVFQKTKEALGKVNSKLLNNTRKGDMTDMVPFESDSSFSFDPERDLDGALDSFKSAERQSFEAKSATDCEKKERSSGIVSQEPEEAVDDEETIHIASESPITMITKKYIRNVAKTARSHQPSSSEPTRSTSMGSKSKQKSPTSSFSPRPSSGKPKRHLSVSATGALSGGESAKPSPGSNRKHLATPAHAGLESKTMKGLPQTPPLPTEGNTEESFSTIVKEAAEAETSWKRVSHAFEGDDGAMGGYFAKLIEKMEAEGSPSEADVEESDGHSDKEAQKKTNKFKTPQRFRKFFSLGRSPRDNQFEVQNENSYEEENITDMAMFTAFISSPKASDSPRRSQRKHFQQSSNDGSNSKLEDFPEIPLEKQTRLDDIRKEVNWKRENSSSEQTNPSKTRSSHSRSSTRRSSTNHNTKSSSDGRRASTRDPGSPGKWNSTHRRGSKRENVDKSSSVGDESIPPHSVSNRRSRNLKLTDGESGVNEQLYRSSDRICRTKGCSSRSSSEHPGKPESQKKLEDCPPDMPMPFSEVDKIPSCRRFGDSIEPPTLDESVHRNEKPIASFVEDNSGSRKKRISSGRIDTRGLSSHSSHSRRKRSSGKRRPERSSSDHDNSERSEIITESTSTNHFSSLHELDTSVTNNSEKDQFLLAQNLASEPTFLAISRRTRSSHNPKQALLMRSLSVSNVHKGYLNSREIKKPTSYRINRQTSEIKLRSVSEVDECGGETSDEDFTLMGNKHVGTQIDDALAAERKKKLPSLLESLNRGSELNIRLFDSDGQETVVTDDGSMWFDQGSVSGLEIKSSASVSAPQLLFDQKMTRIVEQG</sequence>
<keyword evidence="3" id="KW-1185">Reference proteome</keyword>
<evidence type="ECO:0000256" key="1">
    <source>
        <dbReference type="SAM" id="MobiDB-lite"/>
    </source>
</evidence>
<feature type="compositionally biased region" description="Polar residues" evidence="1">
    <location>
        <begin position="233"/>
        <end position="242"/>
    </location>
</feature>
<feature type="compositionally biased region" description="Basic residues" evidence="1">
    <location>
        <begin position="611"/>
        <end position="624"/>
    </location>
</feature>
<protein>
    <submittedName>
        <fullName evidence="2">Uncharacterized protein</fullName>
    </submittedName>
</protein>
<comment type="caution">
    <text evidence="2">The sequence shown here is derived from an EMBL/GenBank/DDBJ whole genome shotgun (WGS) entry which is preliminary data.</text>
</comment>
<gene>
    <name evidence="2" type="ORF">IV203_001649</name>
</gene>
<feature type="compositionally biased region" description="Basic and acidic residues" evidence="1">
    <location>
        <begin position="380"/>
        <end position="409"/>
    </location>
</feature>
<evidence type="ECO:0000313" key="3">
    <source>
        <dbReference type="Proteomes" id="UP000693970"/>
    </source>
</evidence>
<accession>A0A9K3L8Y9</accession>
<feature type="compositionally biased region" description="Basic and acidic residues" evidence="1">
    <location>
        <begin position="79"/>
        <end position="100"/>
    </location>
</feature>
<feature type="compositionally biased region" description="Low complexity" evidence="1">
    <location>
        <begin position="56"/>
        <end position="65"/>
    </location>
</feature>
<feature type="compositionally biased region" description="Basic and acidic residues" evidence="1">
    <location>
        <begin position="625"/>
        <end position="639"/>
    </location>
</feature>
<feature type="compositionally biased region" description="Low complexity" evidence="1">
    <location>
        <begin position="164"/>
        <end position="177"/>
    </location>
</feature>
<organism evidence="2 3">
    <name type="scientific">Nitzschia inconspicua</name>
    <dbReference type="NCBI Taxonomy" id="303405"/>
    <lineage>
        <taxon>Eukaryota</taxon>
        <taxon>Sar</taxon>
        <taxon>Stramenopiles</taxon>
        <taxon>Ochrophyta</taxon>
        <taxon>Bacillariophyta</taxon>
        <taxon>Bacillariophyceae</taxon>
        <taxon>Bacillariophycidae</taxon>
        <taxon>Bacillariales</taxon>
        <taxon>Bacillariaceae</taxon>
        <taxon>Nitzschia</taxon>
    </lineage>
</organism>
<proteinExistence type="predicted"/>
<feature type="compositionally biased region" description="Polar residues" evidence="1">
    <location>
        <begin position="370"/>
        <end position="379"/>
    </location>
</feature>
<dbReference type="AlphaFoldDB" id="A0A9K3L8Y9"/>
<name>A0A9K3L8Y9_9STRA</name>
<feature type="compositionally biased region" description="Basic residues" evidence="1">
    <location>
        <begin position="304"/>
        <end position="316"/>
    </location>
</feature>
<feature type="compositionally biased region" description="Polar residues" evidence="1">
    <location>
        <begin position="143"/>
        <end position="160"/>
    </location>
</feature>
<feature type="compositionally biased region" description="Low complexity" evidence="1">
    <location>
        <begin position="598"/>
        <end position="610"/>
    </location>
</feature>
<feature type="compositionally biased region" description="Basic and acidic residues" evidence="1">
    <location>
        <begin position="293"/>
        <end position="303"/>
    </location>
</feature>
<feature type="compositionally biased region" description="Basic and acidic residues" evidence="1">
    <location>
        <begin position="551"/>
        <end position="563"/>
    </location>
</feature>
<reference evidence="2" key="1">
    <citation type="journal article" date="2021" name="Sci. Rep.">
        <title>Diploid genomic architecture of Nitzschia inconspicua, an elite biomass production diatom.</title>
        <authorList>
            <person name="Oliver A."/>
            <person name="Podell S."/>
            <person name="Pinowska A."/>
            <person name="Traller J.C."/>
            <person name="Smith S.R."/>
            <person name="McClure R."/>
            <person name="Beliaev A."/>
            <person name="Bohutskyi P."/>
            <person name="Hill E.A."/>
            <person name="Rabines A."/>
            <person name="Zheng H."/>
            <person name="Allen L.Z."/>
            <person name="Kuo A."/>
            <person name="Grigoriev I.V."/>
            <person name="Allen A.E."/>
            <person name="Hazlebeck D."/>
            <person name="Allen E.E."/>
        </authorList>
    </citation>
    <scope>NUCLEOTIDE SEQUENCE</scope>
    <source>
        <strain evidence="2">Hildebrandi</strain>
    </source>
</reference>
<dbReference type="Proteomes" id="UP000693970">
    <property type="component" value="Unassembled WGS sequence"/>
</dbReference>
<feature type="compositionally biased region" description="Basic and acidic residues" evidence="1">
    <location>
        <begin position="525"/>
        <end position="540"/>
    </location>
</feature>
<dbReference type="EMBL" id="JAGRRH010000015">
    <property type="protein sequence ID" value="KAG7356961.1"/>
    <property type="molecule type" value="Genomic_DNA"/>
</dbReference>
<reference evidence="2" key="2">
    <citation type="submission" date="2021-04" db="EMBL/GenBank/DDBJ databases">
        <authorList>
            <person name="Podell S."/>
        </authorList>
    </citation>
    <scope>NUCLEOTIDE SEQUENCE</scope>
    <source>
        <strain evidence="2">Hildebrandi</strain>
    </source>
</reference>
<feature type="region of interest" description="Disordered" evidence="1">
    <location>
        <begin position="1"/>
        <end position="30"/>
    </location>
</feature>
<evidence type="ECO:0000313" key="2">
    <source>
        <dbReference type="EMBL" id="KAG7356961.1"/>
    </source>
</evidence>
<feature type="region of interest" description="Disordered" evidence="1">
    <location>
        <begin position="278"/>
        <end position="649"/>
    </location>
</feature>
<feature type="compositionally biased region" description="Acidic residues" evidence="1">
    <location>
        <begin position="107"/>
        <end position="116"/>
    </location>
</feature>